<keyword evidence="2" id="KW-1185">Reference proteome</keyword>
<reference evidence="1" key="2">
    <citation type="submission" date="2020-08" db="EMBL/GenBank/DDBJ databases">
        <title>Plant Genome Project.</title>
        <authorList>
            <person name="Zhang R.-G."/>
        </authorList>
    </citation>
    <scope>NUCLEOTIDE SEQUENCE</scope>
    <source>
        <strain evidence="1">Huo1</strain>
        <tissue evidence="1">Leaf</tissue>
    </source>
</reference>
<evidence type="ECO:0000313" key="2">
    <source>
        <dbReference type="Proteomes" id="UP000298416"/>
    </source>
</evidence>
<proteinExistence type="predicted"/>
<evidence type="ECO:0000313" key="1">
    <source>
        <dbReference type="EMBL" id="KAG6397763.1"/>
    </source>
</evidence>
<dbReference type="Proteomes" id="UP000298416">
    <property type="component" value="Unassembled WGS sequence"/>
</dbReference>
<dbReference type="EMBL" id="PNBA02000016">
    <property type="protein sequence ID" value="KAG6397763.1"/>
    <property type="molecule type" value="Genomic_DNA"/>
</dbReference>
<gene>
    <name evidence="1" type="ORF">SASPL_144224</name>
</gene>
<dbReference type="AlphaFoldDB" id="A0A8X8WMI6"/>
<comment type="caution">
    <text evidence="1">The sequence shown here is derived from an EMBL/GenBank/DDBJ whole genome shotgun (WGS) entry which is preliminary data.</text>
</comment>
<sequence>MERGDGYILLSIMIELHTVSLSNDDFMTNTVLNEAGMVINLCFGSEITCVDIVILLELLRVRYQTFKGVVGTTGVRWDLDDKIIVADDPTWKFIFRTNPLAGSYYYRDKPEFSRLATMFGLDDVKVETSHEVINISDTTELIVIMDSHVLNASPRGMHVASPADPNEVNSPFIDSCTRVPWKVKLQEWSLNVGV</sequence>
<protein>
    <submittedName>
        <fullName evidence="1">Uncharacterized protein</fullName>
    </submittedName>
</protein>
<organism evidence="1">
    <name type="scientific">Salvia splendens</name>
    <name type="common">Scarlet sage</name>
    <dbReference type="NCBI Taxonomy" id="180675"/>
    <lineage>
        <taxon>Eukaryota</taxon>
        <taxon>Viridiplantae</taxon>
        <taxon>Streptophyta</taxon>
        <taxon>Embryophyta</taxon>
        <taxon>Tracheophyta</taxon>
        <taxon>Spermatophyta</taxon>
        <taxon>Magnoliopsida</taxon>
        <taxon>eudicotyledons</taxon>
        <taxon>Gunneridae</taxon>
        <taxon>Pentapetalae</taxon>
        <taxon>asterids</taxon>
        <taxon>lamiids</taxon>
        <taxon>Lamiales</taxon>
        <taxon>Lamiaceae</taxon>
        <taxon>Nepetoideae</taxon>
        <taxon>Mentheae</taxon>
        <taxon>Salviinae</taxon>
        <taxon>Salvia</taxon>
        <taxon>Salvia subgen. Calosphace</taxon>
        <taxon>core Calosphace</taxon>
    </lineage>
</organism>
<accession>A0A8X8WMI6</accession>
<reference evidence="1" key="1">
    <citation type="submission" date="2018-01" db="EMBL/GenBank/DDBJ databases">
        <authorList>
            <person name="Mao J.F."/>
        </authorList>
    </citation>
    <scope>NUCLEOTIDE SEQUENCE</scope>
    <source>
        <strain evidence="1">Huo1</strain>
        <tissue evidence="1">Leaf</tissue>
    </source>
</reference>
<name>A0A8X8WMI6_SALSN</name>